<dbReference type="Gene3D" id="1.10.10.10">
    <property type="entry name" value="Winged helix-like DNA-binding domain superfamily/Winged helix DNA-binding domain"/>
    <property type="match status" value="1"/>
</dbReference>
<dbReference type="PANTHER" id="PTHR30537">
    <property type="entry name" value="HTH-TYPE TRANSCRIPTIONAL REGULATOR"/>
    <property type="match status" value="1"/>
</dbReference>
<name>A0A1W1ZAD7_9RHOB</name>
<keyword evidence="3 6" id="KW-0238">DNA-binding</keyword>
<dbReference type="GO" id="GO:0003700">
    <property type="term" value="F:DNA-binding transcription factor activity"/>
    <property type="evidence" value="ECO:0007669"/>
    <property type="project" value="InterPro"/>
</dbReference>
<dbReference type="FunFam" id="1.10.10.10:FF:000001">
    <property type="entry name" value="LysR family transcriptional regulator"/>
    <property type="match status" value="1"/>
</dbReference>
<sequence>MDRLLNLRAFVRVADTLNFSEAAASLQIARSSVSKLIQDLEDELGTRLIQRSTRQVSLTPDGHAFRERCIALICEAESMQQMFARDGPAPRGALRVSLPSRIAHHIVAPALPDFFARYPDIELDLVSTDRPVDLLGEGFDCVVRVGRQKDSNLMSRKIGELEMLNCASPAYLQRYGVPQTVDDLHRHITVGYSSRRASRDQPWTIVENGVESSIRMKCLVSVNSAELFIACCKAGMGLIQIPAYDVQLMLQDGSLVEVMSDQRTAAMPIAVVSPERPSASPMISAFADWLSTLMDEYMAERFAGPSRT</sequence>
<dbReference type="AlphaFoldDB" id="A0A1W1ZAD7"/>
<evidence type="ECO:0000256" key="3">
    <source>
        <dbReference type="ARBA" id="ARBA00023125"/>
    </source>
</evidence>
<dbReference type="SUPFAM" id="SSF46785">
    <property type="entry name" value="Winged helix' DNA-binding domain"/>
    <property type="match status" value="1"/>
</dbReference>
<dbReference type="GO" id="GO:0006351">
    <property type="term" value="P:DNA-templated transcription"/>
    <property type="evidence" value="ECO:0007669"/>
    <property type="project" value="TreeGrafter"/>
</dbReference>
<evidence type="ECO:0000256" key="1">
    <source>
        <dbReference type="ARBA" id="ARBA00009437"/>
    </source>
</evidence>
<dbReference type="PANTHER" id="PTHR30537:SF72">
    <property type="entry name" value="LYSR FAMILY TRANSCRIPTIONAL REGULATOR"/>
    <property type="match status" value="1"/>
</dbReference>
<evidence type="ECO:0000259" key="5">
    <source>
        <dbReference type="PROSITE" id="PS50931"/>
    </source>
</evidence>
<evidence type="ECO:0000256" key="4">
    <source>
        <dbReference type="ARBA" id="ARBA00023163"/>
    </source>
</evidence>
<dbReference type="SUPFAM" id="SSF53850">
    <property type="entry name" value="Periplasmic binding protein-like II"/>
    <property type="match status" value="1"/>
</dbReference>
<evidence type="ECO:0000313" key="6">
    <source>
        <dbReference type="EMBL" id="SMC45276.1"/>
    </source>
</evidence>
<protein>
    <submittedName>
        <fullName evidence="6">DNA-binding transcriptional regulator, LysR family</fullName>
    </submittedName>
</protein>
<dbReference type="InterPro" id="IPR036388">
    <property type="entry name" value="WH-like_DNA-bd_sf"/>
</dbReference>
<keyword evidence="2" id="KW-0805">Transcription regulation</keyword>
<dbReference type="EMBL" id="FWYD01000001">
    <property type="protein sequence ID" value="SMC45276.1"/>
    <property type="molecule type" value="Genomic_DNA"/>
</dbReference>
<keyword evidence="7" id="KW-1185">Reference proteome</keyword>
<accession>A0A1W1ZAD7</accession>
<keyword evidence="4" id="KW-0804">Transcription</keyword>
<dbReference type="RefSeq" id="WP_084350097.1">
    <property type="nucleotide sequence ID" value="NZ_FWYD01000001.1"/>
</dbReference>
<comment type="similarity">
    <text evidence="1">Belongs to the LysR transcriptional regulatory family.</text>
</comment>
<dbReference type="OrthoDB" id="9813056at2"/>
<dbReference type="FunFam" id="3.40.190.290:FF:000001">
    <property type="entry name" value="Transcriptional regulator, LysR family"/>
    <property type="match status" value="1"/>
</dbReference>
<gene>
    <name evidence="6" type="ORF">SAMN06295998_101379</name>
</gene>
<dbReference type="Proteomes" id="UP000192330">
    <property type="component" value="Unassembled WGS sequence"/>
</dbReference>
<dbReference type="InterPro" id="IPR000847">
    <property type="entry name" value="LysR_HTH_N"/>
</dbReference>
<evidence type="ECO:0000256" key="2">
    <source>
        <dbReference type="ARBA" id="ARBA00023015"/>
    </source>
</evidence>
<dbReference type="Pfam" id="PF03466">
    <property type="entry name" value="LysR_substrate"/>
    <property type="match status" value="1"/>
</dbReference>
<dbReference type="STRING" id="1387277.SAMN06295998_101379"/>
<dbReference type="InterPro" id="IPR005119">
    <property type="entry name" value="LysR_subst-bd"/>
</dbReference>
<dbReference type="InterPro" id="IPR058163">
    <property type="entry name" value="LysR-type_TF_proteobact-type"/>
</dbReference>
<proteinExistence type="inferred from homology"/>
<dbReference type="InterPro" id="IPR036390">
    <property type="entry name" value="WH_DNA-bd_sf"/>
</dbReference>
<organism evidence="6 7">
    <name type="scientific">Primorskyibacter flagellatus</name>
    <dbReference type="NCBI Taxonomy" id="1387277"/>
    <lineage>
        <taxon>Bacteria</taxon>
        <taxon>Pseudomonadati</taxon>
        <taxon>Pseudomonadota</taxon>
        <taxon>Alphaproteobacteria</taxon>
        <taxon>Rhodobacterales</taxon>
        <taxon>Roseobacteraceae</taxon>
        <taxon>Primorskyibacter</taxon>
    </lineage>
</organism>
<dbReference type="Gene3D" id="3.40.190.290">
    <property type="match status" value="1"/>
</dbReference>
<dbReference type="GO" id="GO:0043565">
    <property type="term" value="F:sequence-specific DNA binding"/>
    <property type="evidence" value="ECO:0007669"/>
    <property type="project" value="TreeGrafter"/>
</dbReference>
<dbReference type="Pfam" id="PF00126">
    <property type="entry name" value="HTH_1"/>
    <property type="match status" value="1"/>
</dbReference>
<feature type="domain" description="HTH lysR-type" evidence="5">
    <location>
        <begin position="7"/>
        <end position="59"/>
    </location>
</feature>
<dbReference type="CDD" id="cd08472">
    <property type="entry name" value="PBP2_CrgA_like_3"/>
    <property type="match status" value="1"/>
</dbReference>
<dbReference type="PROSITE" id="PS50931">
    <property type="entry name" value="HTH_LYSR"/>
    <property type="match status" value="1"/>
</dbReference>
<evidence type="ECO:0000313" key="7">
    <source>
        <dbReference type="Proteomes" id="UP000192330"/>
    </source>
</evidence>
<reference evidence="6 7" key="1">
    <citation type="submission" date="2017-04" db="EMBL/GenBank/DDBJ databases">
        <authorList>
            <person name="Afonso C.L."/>
            <person name="Miller P.J."/>
            <person name="Scott M.A."/>
            <person name="Spackman E."/>
            <person name="Goraichik I."/>
            <person name="Dimitrov K.M."/>
            <person name="Suarez D.L."/>
            <person name="Swayne D.E."/>
        </authorList>
    </citation>
    <scope>NUCLEOTIDE SEQUENCE [LARGE SCALE GENOMIC DNA]</scope>
    <source>
        <strain evidence="6 7">CGMCC 1.12644</strain>
    </source>
</reference>